<feature type="transmembrane region" description="Helical" evidence="9">
    <location>
        <begin position="699"/>
        <end position="714"/>
    </location>
</feature>
<dbReference type="PANTHER" id="PTHR13533:SF1">
    <property type="entry name" value="N-ACETYLNEURAMINATE 9-O-ACETYLTRANSFERASE"/>
    <property type="match status" value="1"/>
</dbReference>
<feature type="transmembrane region" description="Helical" evidence="9">
    <location>
        <begin position="616"/>
        <end position="638"/>
    </location>
</feature>
<feature type="transmembrane region" description="Helical" evidence="9">
    <location>
        <begin position="486"/>
        <end position="508"/>
    </location>
</feature>
<proteinExistence type="inferred from homology"/>
<dbReference type="Pfam" id="PF07779">
    <property type="entry name" value="Cas1_AcylT"/>
    <property type="match status" value="1"/>
</dbReference>
<dbReference type="InParanoid" id="A0A218ZEN7"/>
<dbReference type="AlphaFoldDB" id="A0A218ZEN7"/>
<dbReference type="Proteomes" id="UP000242519">
    <property type="component" value="Unassembled WGS sequence"/>
</dbReference>
<dbReference type="GO" id="GO:0005975">
    <property type="term" value="P:carbohydrate metabolic process"/>
    <property type="evidence" value="ECO:0007669"/>
    <property type="project" value="UniProtKB-ARBA"/>
</dbReference>
<evidence type="ECO:0000256" key="2">
    <source>
        <dbReference type="ARBA" id="ARBA00010666"/>
    </source>
</evidence>
<evidence type="ECO:0000256" key="6">
    <source>
        <dbReference type="ARBA" id="ARBA00023136"/>
    </source>
</evidence>
<evidence type="ECO:0000313" key="12">
    <source>
        <dbReference type="Proteomes" id="UP000242519"/>
    </source>
</evidence>
<gene>
    <name evidence="11" type="ORF">B2J93_1180</name>
</gene>
<dbReference type="InterPro" id="IPR012419">
    <property type="entry name" value="Cas1_AcylTrans_dom"/>
</dbReference>
<comment type="subcellular location">
    <subcellularLocation>
        <location evidence="1">Membrane</location>
        <topology evidence="1">Multi-pass membrane protein</topology>
    </subcellularLocation>
</comment>
<organism evidence="11 12">
    <name type="scientific">Diplocarpon coronariae</name>
    <dbReference type="NCBI Taxonomy" id="2795749"/>
    <lineage>
        <taxon>Eukaryota</taxon>
        <taxon>Fungi</taxon>
        <taxon>Dikarya</taxon>
        <taxon>Ascomycota</taxon>
        <taxon>Pezizomycotina</taxon>
        <taxon>Leotiomycetes</taxon>
        <taxon>Helotiales</taxon>
        <taxon>Drepanopezizaceae</taxon>
        <taxon>Diplocarpon</taxon>
    </lineage>
</organism>
<evidence type="ECO:0000256" key="5">
    <source>
        <dbReference type="ARBA" id="ARBA00022989"/>
    </source>
</evidence>
<feature type="transmembrane region" description="Helical" evidence="9">
    <location>
        <begin position="351"/>
        <end position="370"/>
    </location>
</feature>
<evidence type="ECO:0000256" key="9">
    <source>
        <dbReference type="SAM" id="Phobius"/>
    </source>
</evidence>
<keyword evidence="3" id="KW-0808">Transferase</keyword>
<dbReference type="GO" id="GO:0016740">
    <property type="term" value="F:transferase activity"/>
    <property type="evidence" value="ECO:0007669"/>
    <property type="project" value="UniProtKB-KW"/>
</dbReference>
<feature type="transmembrane region" description="Helical" evidence="9">
    <location>
        <begin position="544"/>
        <end position="562"/>
    </location>
</feature>
<keyword evidence="6 9" id="KW-0472">Membrane</keyword>
<feature type="transmembrane region" description="Helical" evidence="9">
    <location>
        <begin position="21"/>
        <end position="38"/>
    </location>
</feature>
<comment type="similarity">
    <text evidence="2">Belongs to the PC-esterase family. CASD1 subfamily.</text>
</comment>
<feature type="region of interest" description="Disordered" evidence="8">
    <location>
        <begin position="797"/>
        <end position="839"/>
    </location>
</feature>
<keyword evidence="12" id="KW-1185">Reference proteome</keyword>
<keyword evidence="5 9" id="KW-1133">Transmembrane helix</keyword>
<feature type="transmembrane region" description="Helical" evidence="9">
    <location>
        <begin position="856"/>
        <end position="874"/>
    </location>
</feature>
<evidence type="ECO:0000256" key="3">
    <source>
        <dbReference type="ARBA" id="ARBA00022679"/>
    </source>
</evidence>
<comment type="caution">
    <text evidence="11">The sequence shown here is derived from an EMBL/GenBank/DDBJ whole genome shotgun (WGS) entry which is preliminary data.</text>
</comment>
<dbReference type="PANTHER" id="PTHR13533">
    <property type="entry name" value="N-ACETYLNEURAMINATE 9-O-ACETYLTRANSFERASE"/>
    <property type="match status" value="1"/>
</dbReference>
<keyword evidence="4 9" id="KW-0812">Transmembrane</keyword>
<evidence type="ECO:0000256" key="4">
    <source>
        <dbReference type="ARBA" id="ARBA00022692"/>
    </source>
</evidence>
<evidence type="ECO:0000313" key="11">
    <source>
        <dbReference type="EMBL" id="OWP06539.1"/>
    </source>
</evidence>
<feature type="domain" description="Cas1p 10 TM acyl transferase" evidence="10">
    <location>
        <begin position="338"/>
        <end position="798"/>
    </location>
</feature>
<dbReference type="EMBL" id="MZNU01000044">
    <property type="protein sequence ID" value="OWP06539.1"/>
    <property type="molecule type" value="Genomic_DNA"/>
</dbReference>
<evidence type="ECO:0000256" key="8">
    <source>
        <dbReference type="SAM" id="MobiDB-lite"/>
    </source>
</evidence>
<feature type="transmembrane region" description="Helical" evidence="9">
    <location>
        <begin position="666"/>
        <end position="687"/>
    </location>
</feature>
<sequence>MQRSKHKPLSTRDRVTVVVERVLQSLFVIIVAAVIYRYCWVDVSDPFKCSALQNQGDWLVPGSRWDSRDHYKVWQPPGCMLHEYTKQDIQECFKTRRLVFIGDSTTRQIFWAVARKMDQQRAEKEIADLLDLDEKHTDLAFESGGIKAQFFWDPWLNSTALMGELKTFKAYAPTKPDGPGESAGMLVLGTPGLWYARHGQENYFKEFKESIDVVIPYMDHLSENSTSVAVPMTLASRQHSPNLLLMAPLQVPRYEALSPSRVETITPEKIDQMNEYMQQASAHSTADVIWSYSLMTWDGVAQYEEDGLHVVENVARAKADVALNLRCNAESASRGYPFSRTCCSNYTQPNAAQWIILMVGVLVLPAIIFSRRRHITQIGRFLPQTEFSSALAVFTLVLCYCFYADRTQIFDKVHKVFEMCHFLTACLVAFMVGSLSVTRSRSSATSSKFPEDLDYLSRDQTDEWKGWMQCIILIYHYTHGSTHLGIYQIVRLLIAAYLFMTGFGHTLFFLKYEDYSFKRVAAVLVRLNLLSCVLPYMMRTDYLFYYFAPLASFWFLVIYFTLKIAHHKNTNLNFLLGKIITSATLTTAFTKIPGILELLATVLKYAFAISWNITEWRFRSSLDLYIVYTGMVVAALCLQSSRIRSGAIAPETGIDLLIELTLRYRLTFKAFLVALALGLPLSLWGLLRNLHTKEDYNRWQPFISFIPVFCYVVLRNSLAVFRGYHFALFAWLGRFSLETYILQYHIWLAGDTKGLLRLGLWDARVETILLTGVFFWVSRHAADATQTLTRWIVGGASSPSLSRKSSDEEAGEKSSPYLLPKVKSGDEASLSSPSKDGMGSRGGYFEKAIARLKDGLKLRLGLILFVLWVANVTYG</sequence>
<dbReference type="GO" id="GO:0005794">
    <property type="term" value="C:Golgi apparatus"/>
    <property type="evidence" value="ECO:0007669"/>
    <property type="project" value="UniProtKB-ARBA"/>
</dbReference>
<evidence type="ECO:0000256" key="7">
    <source>
        <dbReference type="ARBA" id="ARBA00023180"/>
    </source>
</evidence>
<dbReference type="GO" id="GO:0016020">
    <property type="term" value="C:membrane"/>
    <property type="evidence" value="ECO:0007669"/>
    <property type="project" value="UniProtKB-SubCell"/>
</dbReference>
<evidence type="ECO:0000259" key="10">
    <source>
        <dbReference type="Pfam" id="PF07779"/>
    </source>
</evidence>
<accession>A0A218ZEN7</accession>
<reference evidence="11 12" key="1">
    <citation type="submission" date="2017-04" db="EMBL/GenBank/DDBJ databases">
        <title>Draft genome sequence of Marssonina coronaria NL1: causal agent of apple blotch.</title>
        <authorList>
            <person name="Cheng Q."/>
        </authorList>
    </citation>
    <scope>NUCLEOTIDE SEQUENCE [LARGE SCALE GENOMIC DNA]</scope>
    <source>
        <strain evidence="11 12">NL1</strain>
    </source>
</reference>
<feature type="transmembrane region" description="Helical" evidence="9">
    <location>
        <begin position="416"/>
        <end position="437"/>
    </location>
</feature>
<feature type="transmembrane region" description="Helical" evidence="9">
    <location>
        <begin position="574"/>
        <end position="596"/>
    </location>
</feature>
<keyword evidence="7" id="KW-0325">Glycoprotein</keyword>
<protein>
    <recommendedName>
        <fullName evidence="10">Cas1p 10 TM acyl transferase domain-containing protein</fullName>
    </recommendedName>
</protein>
<name>A0A218ZEN7_9HELO</name>
<evidence type="ECO:0000256" key="1">
    <source>
        <dbReference type="ARBA" id="ARBA00004141"/>
    </source>
</evidence>
<dbReference type="OrthoDB" id="1932925at2759"/>